<dbReference type="PANTHER" id="PTHR48090">
    <property type="entry name" value="UNDECAPRENYL-PHOSPHATE 4-DEOXY-4-FORMAMIDO-L-ARABINOSE TRANSFERASE-RELATED"/>
    <property type="match status" value="1"/>
</dbReference>
<protein>
    <recommendedName>
        <fullName evidence="1">Glycosyltransferase 2-like domain-containing protein</fullName>
    </recommendedName>
</protein>
<dbReference type="InterPro" id="IPR001173">
    <property type="entry name" value="Glyco_trans_2-like"/>
</dbReference>
<dbReference type="AlphaFoldDB" id="A0A383B5M1"/>
<sequence length="93" mass="10573">VRICIIIPVYNEENILKDSLETILKYTRDLQHIVEIVVVNDGSRDSSKIIVQQIAAREYPSKLILISHQINKGYGAALNTGINYALSHKYDYV</sequence>
<dbReference type="Gene3D" id="3.90.550.10">
    <property type="entry name" value="Spore Coat Polysaccharide Biosynthesis Protein SpsA, Chain A"/>
    <property type="match status" value="1"/>
</dbReference>
<evidence type="ECO:0000259" key="1">
    <source>
        <dbReference type="Pfam" id="PF00535"/>
    </source>
</evidence>
<dbReference type="Pfam" id="PF00535">
    <property type="entry name" value="Glycos_transf_2"/>
    <property type="match status" value="1"/>
</dbReference>
<dbReference type="PANTHER" id="PTHR48090:SF7">
    <property type="entry name" value="RFBJ PROTEIN"/>
    <property type="match status" value="1"/>
</dbReference>
<dbReference type="InterPro" id="IPR029044">
    <property type="entry name" value="Nucleotide-diphossugar_trans"/>
</dbReference>
<dbReference type="SUPFAM" id="SSF53448">
    <property type="entry name" value="Nucleotide-diphospho-sugar transferases"/>
    <property type="match status" value="1"/>
</dbReference>
<feature type="non-terminal residue" evidence="2">
    <location>
        <position position="1"/>
    </location>
</feature>
<reference evidence="2" key="1">
    <citation type="submission" date="2018-05" db="EMBL/GenBank/DDBJ databases">
        <authorList>
            <person name="Lanie J.A."/>
            <person name="Ng W.-L."/>
            <person name="Kazmierczak K.M."/>
            <person name="Andrzejewski T.M."/>
            <person name="Davidsen T.M."/>
            <person name="Wayne K.J."/>
            <person name="Tettelin H."/>
            <person name="Glass J.I."/>
            <person name="Rusch D."/>
            <person name="Podicherti R."/>
            <person name="Tsui H.-C.T."/>
            <person name="Winkler M.E."/>
        </authorList>
    </citation>
    <scope>NUCLEOTIDE SEQUENCE</scope>
</reference>
<proteinExistence type="predicted"/>
<feature type="non-terminal residue" evidence="2">
    <location>
        <position position="93"/>
    </location>
</feature>
<name>A0A383B5M1_9ZZZZ</name>
<accession>A0A383B5M1</accession>
<feature type="domain" description="Glycosyltransferase 2-like" evidence="1">
    <location>
        <begin position="4"/>
        <end position="86"/>
    </location>
</feature>
<dbReference type="EMBL" id="UINC01197614">
    <property type="protein sequence ID" value="SVE15191.1"/>
    <property type="molecule type" value="Genomic_DNA"/>
</dbReference>
<dbReference type="InterPro" id="IPR050256">
    <property type="entry name" value="Glycosyltransferase_2"/>
</dbReference>
<gene>
    <name evidence="2" type="ORF">METZ01_LOCUS468045</name>
</gene>
<evidence type="ECO:0000313" key="2">
    <source>
        <dbReference type="EMBL" id="SVE15191.1"/>
    </source>
</evidence>
<organism evidence="2">
    <name type="scientific">marine metagenome</name>
    <dbReference type="NCBI Taxonomy" id="408172"/>
    <lineage>
        <taxon>unclassified sequences</taxon>
        <taxon>metagenomes</taxon>
        <taxon>ecological metagenomes</taxon>
    </lineage>
</organism>